<keyword evidence="2" id="KW-1185">Reference proteome</keyword>
<organism evidence="1 2">
    <name type="scientific">Desulfoluna butyratoxydans</name>
    <dbReference type="NCBI Taxonomy" id="231438"/>
    <lineage>
        <taxon>Bacteria</taxon>
        <taxon>Pseudomonadati</taxon>
        <taxon>Thermodesulfobacteriota</taxon>
        <taxon>Desulfobacteria</taxon>
        <taxon>Desulfobacterales</taxon>
        <taxon>Desulfolunaceae</taxon>
        <taxon>Desulfoluna</taxon>
    </lineage>
</organism>
<protein>
    <submittedName>
        <fullName evidence="1">Uncharacterized protein</fullName>
    </submittedName>
</protein>
<dbReference type="EMBL" id="CAADHO010000001">
    <property type="protein sequence ID" value="VFQ42672.1"/>
    <property type="molecule type" value="Genomic_DNA"/>
</dbReference>
<proteinExistence type="predicted"/>
<name>A0A4U8YM85_9BACT</name>
<reference evidence="1 2" key="1">
    <citation type="submission" date="2019-03" db="EMBL/GenBank/DDBJ databases">
        <authorList>
            <person name="Nijsse B."/>
        </authorList>
    </citation>
    <scope>NUCLEOTIDE SEQUENCE [LARGE SCALE GENOMIC DNA]</scope>
    <source>
        <strain evidence="1">Desulfoluna butyratoxydans MSL71</strain>
    </source>
</reference>
<evidence type="ECO:0000313" key="2">
    <source>
        <dbReference type="Proteomes" id="UP000507962"/>
    </source>
</evidence>
<accession>A0A4U8YM85</accession>
<dbReference type="Proteomes" id="UP000507962">
    <property type="component" value="Unassembled WGS sequence"/>
</dbReference>
<sequence length="205" mass="22135">MGFFGRSTGYRYTPLGEFYCPGCRQTSECQSMETLTVIRLLGVPVRTRSEDAGLVRCLRCGGVFDRDVTAHSPTVTRDGLKPALLAVVLAMMDPHGEEGEGENCPKGAGVSQFIEDVTGVVMDADAMALETRRYKAYPDALGERLKRIAPYLANAEKRMLLESAHRVAQAMGYVSGQAALLQRIASLLEVPDSLVRAAYDAASGA</sequence>
<evidence type="ECO:0000313" key="1">
    <source>
        <dbReference type="EMBL" id="VFQ42672.1"/>
    </source>
</evidence>
<gene>
    <name evidence="1" type="ORF">MSL71_2930</name>
</gene>
<dbReference type="AlphaFoldDB" id="A0A4U8YM85"/>